<gene>
    <name evidence="5" type="ORF">AAFC00_007119</name>
</gene>
<dbReference type="InterPro" id="IPR029058">
    <property type="entry name" value="AB_hydrolase_fold"/>
</dbReference>
<dbReference type="GeneID" id="95980818"/>
<comment type="similarity">
    <text evidence="1 3">Belongs to the type-B carboxylesterase/lipase family.</text>
</comment>
<feature type="signal peptide" evidence="3">
    <location>
        <begin position="1"/>
        <end position="18"/>
    </location>
</feature>
<evidence type="ECO:0000313" key="6">
    <source>
        <dbReference type="Proteomes" id="UP001562354"/>
    </source>
</evidence>
<dbReference type="RefSeq" id="XP_069200057.1">
    <property type="nucleotide sequence ID" value="XM_069347180.1"/>
</dbReference>
<dbReference type="InterPro" id="IPR002018">
    <property type="entry name" value="CarbesteraseB"/>
</dbReference>
<keyword evidence="6" id="KW-1185">Reference proteome</keyword>
<comment type="caution">
    <text evidence="5">The sequence shown here is derived from an EMBL/GenBank/DDBJ whole genome shotgun (WGS) entry which is preliminary data.</text>
</comment>
<evidence type="ECO:0000256" key="2">
    <source>
        <dbReference type="ARBA" id="ARBA00022801"/>
    </source>
</evidence>
<dbReference type="Gene3D" id="3.40.50.1820">
    <property type="entry name" value="alpha/beta hydrolase"/>
    <property type="match status" value="2"/>
</dbReference>
<dbReference type="SUPFAM" id="SSF53474">
    <property type="entry name" value="alpha/beta-Hydrolases"/>
    <property type="match status" value="1"/>
</dbReference>
<dbReference type="PANTHER" id="PTHR43918">
    <property type="entry name" value="ACETYLCHOLINESTERASE"/>
    <property type="match status" value="1"/>
</dbReference>
<organism evidence="5 6">
    <name type="scientific">Neodothiora populina</name>
    <dbReference type="NCBI Taxonomy" id="2781224"/>
    <lineage>
        <taxon>Eukaryota</taxon>
        <taxon>Fungi</taxon>
        <taxon>Dikarya</taxon>
        <taxon>Ascomycota</taxon>
        <taxon>Pezizomycotina</taxon>
        <taxon>Dothideomycetes</taxon>
        <taxon>Dothideomycetidae</taxon>
        <taxon>Dothideales</taxon>
        <taxon>Dothioraceae</taxon>
        <taxon>Neodothiora</taxon>
    </lineage>
</organism>
<reference evidence="5 6" key="1">
    <citation type="submission" date="2024-07" db="EMBL/GenBank/DDBJ databases">
        <title>Draft sequence of the Neodothiora populina.</title>
        <authorList>
            <person name="Drown D.D."/>
            <person name="Schuette U.S."/>
            <person name="Buechlein A.B."/>
            <person name="Rusch D.R."/>
            <person name="Winton L.W."/>
            <person name="Adams G.A."/>
        </authorList>
    </citation>
    <scope>NUCLEOTIDE SEQUENCE [LARGE SCALE GENOMIC DNA]</scope>
    <source>
        <strain evidence="5 6">CPC 39397</strain>
    </source>
</reference>
<evidence type="ECO:0000313" key="5">
    <source>
        <dbReference type="EMBL" id="KAL1303782.1"/>
    </source>
</evidence>
<evidence type="ECO:0000256" key="1">
    <source>
        <dbReference type="ARBA" id="ARBA00005964"/>
    </source>
</evidence>
<dbReference type="InterPro" id="IPR050654">
    <property type="entry name" value="AChE-related_enzymes"/>
</dbReference>
<name>A0ABR3PC86_9PEZI</name>
<evidence type="ECO:0000259" key="4">
    <source>
        <dbReference type="Pfam" id="PF00135"/>
    </source>
</evidence>
<feature type="domain" description="Carboxylesterase type B" evidence="4">
    <location>
        <begin position="372"/>
        <end position="475"/>
    </location>
</feature>
<dbReference type="PROSITE" id="PS00122">
    <property type="entry name" value="CARBOXYLESTERASE_B_1"/>
    <property type="match status" value="1"/>
</dbReference>
<protein>
    <recommendedName>
        <fullName evidence="3">Carboxylic ester hydrolase</fullName>
        <ecNumber evidence="3">3.1.1.-</ecNumber>
    </recommendedName>
</protein>
<dbReference type="Proteomes" id="UP001562354">
    <property type="component" value="Unassembled WGS sequence"/>
</dbReference>
<proteinExistence type="inferred from homology"/>
<feature type="domain" description="Carboxylesterase type B" evidence="4">
    <location>
        <begin position="32"/>
        <end position="370"/>
    </location>
</feature>
<feature type="chain" id="PRO_5044966810" description="Carboxylic ester hydrolase" evidence="3">
    <location>
        <begin position="19"/>
        <end position="505"/>
    </location>
</feature>
<dbReference type="EMBL" id="JBFMKM010000010">
    <property type="protein sequence ID" value="KAL1303782.1"/>
    <property type="molecule type" value="Genomic_DNA"/>
</dbReference>
<dbReference type="Pfam" id="PF00135">
    <property type="entry name" value="COesterase"/>
    <property type="match status" value="2"/>
</dbReference>
<dbReference type="PANTHER" id="PTHR43918:SF4">
    <property type="entry name" value="CARBOXYLIC ESTER HYDROLASE"/>
    <property type="match status" value="1"/>
</dbReference>
<keyword evidence="3" id="KW-0732">Signal</keyword>
<sequence>MWRPLTFLLWAIVTVCQAAPGKGRHGDWDKGLVVYTSSGEAHGKIDSAYPHVRQFLGIPFAQPPVGSLRWMPPQPLPPSAARTKIEATNLPPSCIQYLGTGPSLYLDDVLEFNLEGLNRTGIISEDCLTLSVWAPTGNDCGPGLPVLLYIYGGGFETGGQNVPYQLPSQWVERSRDHIVVSFNYRLNIFGFPNAAGLDDKNVGLLDQRLAVEWVSANIARFGGDPSRITLWGQSAGGASVDLYNYAWSDDPIVSSLIMDSGNTFLLSSNDFTQSNFSFVASSLGCGGVNATAELACMRGLNASTIENFLSVYQQNGSLPAISFAPIADEKVVFSNYTLRASQGHISKIPAIMGTNAQDGVPFAPYNAAGVNQTLAQAAYLALFFCTTTEAIELRQLAGVPTYTYLYSGNFSNISPRPWMGAYHSSELPLIFGTYGNYRGPSTALEVDTSKAMQDAWLTFAADGPEGLNGIGWEEYVLGASSVRDFGNGVAVKTTSLAATEALCAA</sequence>
<accession>A0ABR3PC86</accession>
<dbReference type="InterPro" id="IPR019819">
    <property type="entry name" value="Carboxylesterase_B_CS"/>
</dbReference>
<dbReference type="InterPro" id="IPR019826">
    <property type="entry name" value="Carboxylesterase_B_AS"/>
</dbReference>
<dbReference type="PROSITE" id="PS00941">
    <property type="entry name" value="CARBOXYLESTERASE_B_2"/>
    <property type="match status" value="1"/>
</dbReference>
<keyword evidence="2 3" id="KW-0378">Hydrolase</keyword>
<dbReference type="EC" id="3.1.1.-" evidence="3"/>
<evidence type="ECO:0000256" key="3">
    <source>
        <dbReference type="RuleBase" id="RU361235"/>
    </source>
</evidence>